<dbReference type="CDD" id="cd19411">
    <property type="entry name" value="MCP2201-like_sensor"/>
    <property type="match status" value="1"/>
</dbReference>
<name>A0A1G5PFP9_9PSED</name>
<keyword evidence="6 10" id="KW-0472">Membrane</keyword>
<dbReference type="RefSeq" id="WP_223855408.1">
    <property type="nucleotide sequence ID" value="NZ_CP044074.1"/>
</dbReference>
<evidence type="ECO:0000256" key="1">
    <source>
        <dbReference type="ARBA" id="ARBA00004651"/>
    </source>
</evidence>
<keyword evidence="4 10" id="KW-0812">Transmembrane</keyword>
<keyword evidence="5 10" id="KW-1133">Transmembrane helix</keyword>
<dbReference type="PROSITE" id="PS50111">
    <property type="entry name" value="CHEMOTAXIS_TRANSDUC_2"/>
    <property type="match status" value="1"/>
</dbReference>
<dbReference type="FunFam" id="1.10.287.950:FF:000001">
    <property type="entry name" value="Methyl-accepting chemotaxis sensory transducer"/>
    <property type="match status" value="1"/>
</dbReference>
<dbReference type="GO" id="GO:0005886">
    <property type="term" value="C:plasma membrane"/>
    <property type="evidence" value="ECO:0007669"/>
    <property type="project" value="UniProtKB-SubCell"/>
</dbReference>
<evidence type="ECO:0000256" key="9">
    <source>
        <dbReference type="PROSITE-ProRule" id="PRU00284"/>
    </source>
</evidence>
<comment type="subcellular location">
    <subcellularLocation>
        <location evidence="1">Cell membrane</location>
        <topology evidence="1">Multi-pass membrane protein</topology>
    </subcellularLocation>
</comment>
<dbReference type="GO" id="GO:0007165">
    <property type="term" value="P:signal transduction"/>
    <property type="evidence" value="ECO:0007669"/>
    <property type="project" value="UniProtKB-KW"/>
</dbReference>
<evidence type="ECO:0000313" key="13">
    <source>
        <dbReference type="Proteomes" id="UP000183046"/>
    </source>
</evidence>
<protein>
    <submittedName>
        <fullName evidence="12">Methyl-accepting chemotaxis protein</fullName>
    </submittedName>
</protein>
<dbReference type="Gene3D" id="1.10.287.950">
    <property type="entry name" value="Methyl-accepting chemotaxis protein"/>
    <property type="match status" value="1"/>
</dbReference>
<evidence type="ECO:0000256" key="2">
    <source>
        <dbReference type="ARBA" id="ARBA00022475"/>
    </source>
</evidence>
<evidence type="ECO:0000256" key="8">
    <source>
        <dbReference type="ARBA" id="ARBA00029447"/>
    </source>
</evidence>
<dbReference type="eggNOG" id="COG0840">
    <property type="taxonomic scope" value="Bacteria"/>
</dbReference>
<dbReference type="EMBL" id="FMWB01000017">
    <property type="protein sequence ID" value="SCZ47860.1"/>
    <property type="molecule type" value="Genomic_DNA"/>
</dbReference>
<keyword evidence="3" id="KW-0488">Methylation</keyword>
<dbReference type="SUPFAM" id="SSF58104">
    <property type="entry name" value="Methyl-accepting chemotaxis protein (MCP) signaling domain"/>
    <property type="match status" value="1"/>
</dbReference>
<dbReference type="PANTHER" id="PTHR32089">
    <property type="entry name" value="METHYL-ACCEPTING CHEMOTAXIS PROTEIN MCPB"/>
    <property type="match status" value="1"/>
</dbReference>
<dbReference type="Pfam" id="PF12729">
    <property type="entry name" value="4HB_MCP_1"/>
    <property type="match status" value="1"/>
</dbReference>
<dbReference type="InterPro" id="IPR004089">
    <property type="entry name" value="MCPsignal_dom"/>
</dbReference>
<dbReference type="Pfam" id="PF00015">
    <property type="entry name" value="MCPsignal"/>
    <property type="match status" value="1"/>
</dbReference>
<proteinExistence type="inferred from homology"/>
<sequence>MRTPLSMAARLGLGFGLILVLMLLITLVGVQRVGVIDDTLTAVSQGASVKQRYAINFRGSVHDRAIAIRDTVLIHDAAPLASRLADIDRLKAFYRQSAEPMDQLFASQGATAEEQRLLAAIKDIEGTALPLTERLLQLRQAGDLEGARVFLLERVSPAYVEWLKRINALIDHEEAIASGHLGEVRGIAGGFRWLMLVTCALALLLSVTVSILIIRQMGATLGGEPHAVAAAIRRLAEGRLDERPATRHPDSVMGTLGSATAHLGETIVQVRHTASSVAAAAAQLQGTAQTNQRHTDVQSNQAQHMAAAVTELAATIGEVAGYAAQAAQATGNASAQVDTGNRLVASSGQAIGQLVQALEQASVTVQQVSSDSASIENIVAVINGIAEQTNLLALNAAIEAARAGEQGRGFAVVADEVRNLATRTQESTREIRAMIATLQEGAGRAAAQMEESRGQAHETAELTQRAVAALAAIQADVGSVNAMNAQIATAAAQQTAVAEEVNENINRIHAATLETASGSQQIAGASRQLAELAEDLERRMSLFRTASA</sequence>
<dbReference type="GO" id="GO:0006935">
    <property type="term" value="P:chemotaxis"/>
    <property type="evidence" value="ECO:0007669"/>
    <property type="project" value="UniProtKB-ARBA"/>
</dbReference>
<evidence type="ECO:0000259" key="11">
    <source>
        <dbReference type="PROSITE" id="PS50111"/>
    </source>
</evidence>
<evidence type="ECO:0000256" key="10">
    <source>
        <dbReference type="SAM" id="Phobius"/>
    </source>
</evidence>
<organism evidence="12 13">
    <name type="scientific">Pseudomonas oryzihabitans</name>
    <dbReference type="NCBI Taxonomy" id="47885"/>
    <lineage>
        <taxon>Bacteria</taxon>
        <taxon>Pseudomonadati</taxon>
        <taxon>Pseudomonadota</taxon>
        <taxon>Gammaproteobacteria</taxon>
        <taxon>Pseudomonadales</taxon>
        <taxon>Pseudomonadaceae</taxon>
        <taxon>Pseudomonas</taxon>
    </lineage>
</organism>
<evidence type="ECO:0000256" key="3">
    <source>
        <dbReference type="ARBA" id="ARBA00022481"/>
    </source>
</evidence>
<dbReference type="InterPro" id="IPR047347">
    <property type="entry name" value="YvaQ-like_sensor"/>
</dbReference>
<evidence type="ECO:0000313" key="12">
    <source>
        <dbReference type="EMBL" id="SCZ47860.1"/>
    </source>
</evidence>
<accession>A0A1G5PFP9</accession>
<dbReference type="SMART" id="SM00283">
    <property type="entry name" value="MA"/>
    <property type="match status" value="1"/>
</dbReference>
<comment type="caution">
    <text evidence="12">The sequence shown here is derived from an EMBL/GenBank/DDBJ whole genome shotgun (WGS) entry which is preliminary data.</text>
</comment>
<feature type="transmembrane region" description="Helical" evidence="10">
    <location>
        <begin position="193"/>
        <end position="214"/>
    </location>
</feature>
<evidence type="ECO:0000256" key="7">
    <source>
        <dbReference type="ARBA" id="ARBA00023224"/>
    </source>
</evidence>
<dbReference type="PANTHER" id="PTHR32089:SF119">
    <property type="entry name" value="METHYL-ACCEPTING CHEMOTAXIS PROTEIN CTPL"/>
    <property type="match status" value="1"/>
</dbReference>
<gene>
    <name evidence="12" type="ORF">SAMN05216279_11757</name>
</gene>
<dbReference type="AlphaFoldDB" id="A0A1G5PFP9"/>
<dbReference type="STRING" id="237610.BJP27_19455"/>
<keyword evidence="7 9" id="KW-0807">Transducer</keyword>
<feature type="domain" description="Methyl-accepting transducer" evidence="11">
    <location>
        <begin position="273"/>
        <end position="509"/>
    </location>
</feature>
<dbReference type="InterPro" id="IPR024478">
    <property type="entry name" value="HlyB_4HB_MCP"/>
</dbReference>
<comment type="similarity">
    <text evidence="8">Belongs to the methyl-accepting chemotaxis (MCP) protein family.</text>
</comment>
<reference evidence="13" key="1">
    <citation type="submission" date="2016-10" db="EMBL/GenBank/DDBJ databases">
        <authorList>
            <person name="de Groot N.N."/>
        </authorList>
    </citation>
    <scope>NUCLEOTIDE SEQUENCE [LARGE SCALE GENOMIC DNA]</scope>
    <source>
        <strain evidence="13">DSM 15758</strain>
    </source>
</reference>
<evidence type="ECO:0000256" key="6">
    <source>
        <dbReference type="ARBA" id="ARBA00023136"/>
    </source>
</evidence>
<evidence type="ECO:0000256" key="5">
    <source>
        <dbReference type="ARBA" id="ARBA00022989"/>
    </source>
</evidence>
<dbReference type="Proteomes" id="UP000183046">
    <property type="component" value="Unassembled WGS sequence"/>
</dbReference>
<evidence type="ECO:0000256" key="4">
    <source>
        <dbReference type="ARBA" id="ARBA00022692"/>
    </source>
</evidence>
<keyword evidence="2" id="KW-1003">Cell membrane</keyword>